<dbReference type="GO" id="GO:0006357">
    <property type="term" value="P:regulation of transcription by RNA polymerase II"/>
    <property type="evidence" value="ECO:0007669"/>
    <property type="project" value="TreeGrafter"/>
</dbReference>
<dbReference type="EMBL" id="GDJX01012218">
    <property type="protein sequence ID" value="JAT55718.1"/>
    <property type="molecule type" value="Transcribed_RNA"/>
</dbReference>
<keyword evidence="2" id="KW-0805">Transcription regulation</keyword>
<evidence type="ECO:0000256" key="2">
    <source>
        <dbReference type="ARBA" id="ARBA00023015"/>
    </source>
</evidence>
<dbReference type="InterPro" id="IPR024738">
    <property type="entry name" value="Hfi1/Tada1"/>
</dbReference>
<protein>
    <submittedName>
        <fullName evidence="6">Transcriptional adapter 1</fullName>
    </submittedName>
</protein>
<dbReference type="CDD" id="cd22933">
    <property type="entry name" value="HFD_HFI1"/>
    <property type="match status" value="1"/>
</dbReference>
<dbReference type="GO" id="GO:0003713">
    <property type="term" value="F:transcription coactivator activity"/>
    <property type="evidence" value="ECO:0007669"/>
    <property type="project" value="TreeGrafter"/>
</dbReference>
<dbReference type="GO" id="GO:0000124">
    <property type="term" value="C:SAGA complex"/>
    <property type="evidence" value="ECO:0007669"/>
    <property type="project" value="UniProtKB-ARBA"/>
</dbReference>
<evidence type="ECO:0000256" key="4">
    <source>
        <dbReference type="ARBA" id="ARBA00023242"/>
    </source>
</evidence>
<dbReference type="GO" id="GO:0005634">
    <property type="term" value="C:nucleus"/>
    <property type="evidence" value="ECO:0007669"/>
    <property type="project" value="UniProtKB-SubCell"/>
</dbReference>
<dbReference type="PANTHER" id="PTHR21277">
    <property type="entry name" value="TRANSCRIPTIONAL ADAPTER 1"/>
    <property type="match status" value="1"/>
</dbReference>
<keyword evidence="3" id="KW-0804">Transcription</keyword>
<dbReference type="Pfam" id="PF12767">
    <property type="entry name" value="SAGA-Tad1"/>
    <property type="match status" value="1"/>
</dbReference>
<dbReference type="PANTHER" id="PTHR21277:SF5">
    <property type="entry name" value="TRANSCRIPTIONAL ADAPTER 1"/>
    <property type="match status" value="1"/>
</dbReference>
<keyword evidence="4" id="KW-0539">Nucleus</keyword>
<feature type="compositionally biased region" description="Basic residues" evidence="5">
    <location>
        <begin position="134"/>
        <end position="144"/>
    </location>
</feature>
<evidence type="ECO:0000313" key="6">
    <source>
        <dbReference type="EMBL" id="JAT55718.1"/>
    </source>
</evidence>
<evidence type="ECO:0000256" key="1">
    <source>
        <dbReference type="ARBA" id="ARBA00004123"/>
    </source>
</evidence>
<evidence type="ECO:0000256" key="5">
    <source>
        <dbReference type="SAM" id="MobiDB-lite"/>
    </source>
</evidence>
<comment type="subcellular location">
    <subcellularLocation>
        <location evidence="1">Nucleus</location>
    </subcellularLocation>
</comment>
<evidence type="ECO:0000256" key="3">
    <source>
        <dbReference type="ARBA" id="ARBA00023163"/>
    </source>
</evidence>
<organism evidence="6">
    <name type="scientific">Anthurium amnicola</name>
    <dbReference type="NCBI Taxonomy" id="1678845"/>
    <lineage>
        <taxon>Eukaryota</taxon>
        <taxon>Viridiplantae</taxon>
        <taxon>Streptophyta</taxon>
        <taxon>Embryophyta</taxon>
        <taxon>Tracheophyta</taxon>
        <taxon>Spermatophyta</taxon>
        <taxon>Magnoliopsida</taxon>
        <taxon>Liliopsida</taxon>
        <taxon>Araceae</taxon>
        <taxon>Pothoideae</taxon>
        <taxon>Potheae</taxon>
        <taxon>Anthurium</taxon>
    </lineage>
</organism>
<feature type="non-terminal residue" evidence="6">
    <location>
        <position position="1"/>
    </location>
</feature>
<proteinExistence type="predicted"/>
<dbReference type="AlphaFoldDB" id="A0A1D1YM70"/>
<sequence>PPPPPPPQHSRIDLSDLKSQIARKLGPERAQRYFSYLKRLLGQKLTKHEFDKLCFATLGQENIPLHNHFIRSILWNAHQCRASAPAVCHKNTLKPTRAVVKISPSADDGSRPSPANISTPPIWSNGDILPPSPRKSRTTNRRIKDRPSPLGSNGKVDPIARLRVPSDEAVVRQNGDLITCDLKTAVQHQQGGVVELPTKKQRVEKSLPCDRASVQTKDPAEAIVVGGEDVAQTKCTESNKSPLRAPLGIPYCSASMGGACRPSPFPSCNISGGFASNYYSGMLCHTEALRKRLEHIAAAQGLGGVSMDCANLMNNGLDAYLKRLIRACVDLAGARSGHGPIAHPVFKQQAHAKSLNGICQGNHMHIQSTVGSLEGTQELKNHHPVSVLDFRLAMELNPQQLGEDWPLLLEKVCHCSFQE</sequence>
<gene>
    <name evidence="6" type="primary">tada1_1</name>
    <name evidence="6" type="ORF">g.32577</name>
</gene>
<reference evidence="6" key="1">
    <citation type="submission" date="2015-07" db="EMBL/GenBank/DDBJ databases">
        <title>Transcriptome Assembly of Anthurium amnicola.</title>
        <authorList>
            <person name="Suzuki J."/>
        </authorList>
    </citation>
    <scope>NUCLEOTIDE SEQUENCE</scope>
</reference>
<accession>A0A1D1YM70</accession>
<feature type="region of interest" description="Disordered" evidence="5">
    <location>
        <begin position="103"/>
        <end position="158"/>
    </location>
</feature>
<feature type="compositionally biased region" description="Polar residues" evidence="5">
    <location>
        <begin position="113"/>
        <end position="122"/>
    </location>
</feature>
<name>A0A1D1YM70_9ARAE</name>